<dbReference type="SUPFAM" id="SSF56672">
    <property type="entry name" value="DNA/RNA polymerases"/>
    <property type="match status" value="2"/>
</dbReference>
<dbReference type="Pfam" id="PF17921">
    <property type="entry name" value="Integrase_H2C2"/>
    <property type="match status" value="1"/>
</dbReference>
<dbReference type="InterPro" id="IPR043502">
    <property type="entry name" value="DNA/RNA_pol_sf"/>
</dbReference>
<dbReference type="CDD" id="cd00303">
    <property type="entry name" value="retropepsin_like"/>
    <property type="match status" value="1"/>
</dbReference>
<feature type="domain" description="Integrase catalytic" evidence="12">
    <location>
        <begin position="2515"/>
        <end position="2675"/>
    </location>
</feature>
<reference evidence="14" key="2">
    <citation type="journal article" date="2018" name="BMC Genomics">
        <title>Genomic insights into host adaptation between the wheat stripe rust pathogen (Puccinia striiformis f. sp. tritici) and the barley stripe rust pathogen (Puccinia striiformis f. sp. hordei).</title>
        <authorList>
            <person name="Xia C."/>
            <person name="Wang M."/>
            <person name="Yin C."/>
            <person name="Cornejo O.E."/>
            <person name="Hulbert S.H."/>
            <person name="Chen X."/>
        </authorList>
    </citation>
    <scope>NUCLEOTIDE SEQUENCE [LARGE SCALE GENOMIC DNA]</scope>
    <source>
        <strain evidence="14">93TX-2</strain>
    </source>
</reference>
<keyword evidence="8" id="KW-0479">Metal-binding</keyword>
<dbReference type="FunFam" id="3.30.70.270:FF:000020">
    <property type="entry name" value="Transposon Tf2-6 polyprotein-like Protein"/>
    <property type="match status" value="2"/>
</dbReference>
<feature type="region of interest" description="Disordered" evidence="9">
    <location>
        <begin position="1607"/>
        <end position="1635"/>
    </location>
</feature>
<feature type="domain" description="CCHC-type" evidence="10">
    <location>
        <begin position="255"/>
        <end position="269"/>
    </location>
</feature>
<evidence type="ECO:0000256" key="5">
    <source>
        <dbReference type="ARBA" id="ARBA00022801"/>
    </source>
</evidence>
<feature type="domain" description="CCHC-type" evidence="10">
    <location>
        <begin position="1646"/>
        <end position="1660"/>
    </location>
</feature>
<evidence type="ECO:0000256" key="3">
    <source>
        <dbReference type="ARBA" id="ARBA00022722"/>
    </source>
</evidence>
<evidence type="ECO:0000256" key="7">
    <source>
        <dbReference type="ARBA" id="ARBA00022918"/>
    </source>
</evidence>
<evidence type="ECO:0000313" key="14">
    <source>
        <dbReference type="Proteomes" id="UP000238274"/>
    </source>
</evidence>
<comment type="caution">
    <text evidence="13">The sequence shown here is derived from an EMBL/GenBank/DDBJ whole genome shotgun (WGS) entry which is preliminary data.</text>
</comment>
<sequence length="2917" mass="323855">MNVDQANVPAAKPSPAPTPFTAPTTDYPPLVRCYEDDVGKILKGWPTKNLPEFSGDPSSNAEDWLGRMKTWLSDVQAHPGVWHSVAGRRLTGTAWNHWQDASANNTRPDNWDGFRAWLLAHSPLGPTTHSVHTALQKLNQRSDESAKDFITRFQAWQASARSLDFRYEEEVEFMAKLRSGLSHKVTEAYHTAERDGKKLNLLQLFTTALNCDQAYHSRPAASGSSSRGRGGNPSGKRRAEGDANEAAGKLAPVLCYNCRSTTHRMKDCPIPKTNRQLAYEAATPFQKMLSRRGTVSPVDRCFISFFFNAPRSVDLPGMGTTRSDELLLSAADVVQDCLSFEPIASVNTTDEPASVCVQFHHTIEGRLARVLLDTGTGSSVAGAFGDSFGMTVLQKSGSPSLVYLSASFVVEFQPGLSDAFDAQQTTLAPLTDADELSIPAMFRRRGIWPGAVDKLLALTESEGVAGPCEELPATLPSSFGTDVSLTSTLRKLISEFSTLFDPISKASTRKRVIEHLVDTGAAQPVYQPVRQLSPALLGTLKERLAGLQEAGFIRPSTSAWSSPIVFVKNPTSGKVRLLSPDENRCTDVPKTAFGTKYGHYEWLVMPFGLVNAPSTFQRMMTHILRDFIDVFVQVYLDDILVYSPSEADHIIHVRQVLQVLRDEELKCSGAKCSFGLREIQYVGHVVGHNTIRPMAEKIESIQLWPQPSTVFDVRSFLGLSGFYRRYVRDFAKIAAPLHDLTAGGVRKRERVTWQPVHDAAFRLLKEALVSTPVLLTPDTLKEFVMETDASDFAVGAVLLQNGDDDRLHPVAFESRKLNSAQINYLAQERELLAIIHAWRKWHVYLDGAVETTVVYTDHASLVYLKTQKLPSKRLCRWLEEFAEMDIDIRYKKGSENTVPDALSRRSDLLLMDEIGDTLHDTDWPLLIPYILDKLPIPSHVSPGLEARAKDNLKYFDYDPEAETLIYLGRPGLAERSPFIPLAHRFDLLRVVHDGLDVDNYVKTCASCQIHERSHPFQETSKQIPLPAVGPFERWSSDFITMPESHKSGYKWILTAIDHCTSWPVVVPMKVASAAAIAQAVFDHIVMPFGRPREFLTDRGSNFLSAGLLNSWQLPDQESQYLWIPPSHQRVHASDSSKFSPFELVYGVKPRLLSDKNRMIAADPVCPGEAELASRIAELNKLRLAATGNLAVRAEANRKAFDNKTTFSRDLNSLVVGQSVKLRNEEHTKGAPRWFGPFEISKVLDKNAYILVDQDGVEYSRPVNGNSLRPVSLRSLIVNGMWAPPPAIAQRERQAEARVAKALVKQAAARAPVAPALPIPMIPVAPPVPAPNRPTDDTPGITIELHEPIAPSNGACYSVAEIKAFSENERAWYEANRHLPICQEDYIGTDDSMNVDQANVPAAKPSPAPTPFTAPTTDYPPLVRCYEDDVGKILKGWPTKNLPEFSGDPSSNAEDWLGRMKTWLSDVQAHPGVWHSVAGRRLTGTAWNHWQDASANNTRPDNWDGFRAWLLAHSPLGPTTHSVHTALQKLNQRSDESAKDFITRFQAWQASARSLDFRYEEEVEFMAKLRSGLSHKVTEAYHTAERDGKKLNLLQLFTTALNCDQAYHSRPAASGSSSRGRGGNPSGKRRAEGDANEAAGKLAPVLCYNCRSTTHRMKDCPIPKTNRQLANLPMESAVMIYEPLGMPPFPVKSAPRSVDLPGMGTTRSDELLLSAADVVQDCLSFEPIASVNTTDEPALVCVQFHHTIEGRLARVLLDTGTGSSVAGAFGDLIWDDRLAEVRFSLSGLSFRVLCRLAPLSSYDIILGRDWIAAHVASTDWERNTWRLKNLLGDVVEFQPGLSDAFDAQQTTLAPLTDADELSIPAMFRRRGIWPGAVDKLLALTESEGVAGPCEELPATLPSSFGTDVSLTSTLRKLISEFSTLFDPISKASTRKRVIEHLVDTGAAQPVYQPVRQLSPALLGTLKERLAGLQEAGFIRPSTSAWSSPIVFVKNPTSGKVRLCVDYRQVNALTKKDRHPLPVIQECFDALRGARFFSKIDLQQGFHQMRIAATDVPKTAFGTKYGHYEWLVMPFGLVNAPSTFQRMMTHILRDFIDVFVQVYLDDILVYSPSEADHIIHVRQVLQVLRDEELKCSGAKCSFGLREIQYVGHVVGHNTIRPMAEKIESIQLWPQPSTVFDVRSFLGLSGFYRRYVRDFAKIAAPLHDLTAGGVRKRERVTWQPVHDAAFRLLKEALVSTPVLLTPDTLKEFVMETDASDFAVGAVLLQNGDDDRLHPVAFESRKLNSAQINYLAQERELLAIIHAWRKWHVYLDGAVETTVVYTDHASLVYLKTQKLPSKRLCRWLEEFAEMDIDIRYKKGSENTVPDALSRRSDLLLMDEIGDTLHDTDWPLLIPYILDKLPIPSHVSPGLEARAKDNLKYFDYDPEAETLIYLGRPGLAERSPFIPLAHRFDLLRVVHDGLGHRGRDGTLQALRTRGWWPKRYEDVDNYVKTCASCQIHERSHPFQETSKQIPLPAVGPFERWSSDFITMPESHKSGYKWILTAIDHCTSWPVVVPMKVASAAAIAQAVFDHIVMPFGRPREFLTDRGSNFLSAGFAKFLAAAGIKKVNTSGYHPRTNGKCERYNGILENALFRLNTSGDPKRWEDYLPAAVFSTRVHASDSSKFSPFELVYGVKPRLLSDKNRMIAADPVCPGEAELASRIAELNKLRLAATGNLAVRAEANRKAFDNKTTFSRDLNPGCWAVLDKNAYILVDQDGVEYSRPVNGNSLRPVSLRSLIVNGMWAPPPAIAQRERQAEARVAKALVKQAAAVAKLSDPASTRSRKSRVPVPPASPTPPILPASVPPVQRAPVAPALPIPMIPVAPPVPAPVRKRKPRKVAPRVPVVPVIPPVPPPPGRRLRVRFNGRVLPEVAGTAPS</sequence>
<dbReference type="VEuPathDB" id="FungiDB:PSHT_07517"/>
<evidence type="ECO:0008006" key="15">
    <source>
        <dbReference type="Google" id="ProtNLM"/>
    </source>
</evidence>
<keyword evidence="4" id="KW-0255">Endonuclease</keyword>
<dbReference type="CDD" id="cd01647">
    <property type="entry name" value="RT_LTR"/>
    <property type="match status" value="2"/>
</dbReference>
<accession>A0A2S4VX41</accession>
<keyword evidence="6" id="KW-0694">RNA-binding</keyword>
<dbReference type="OrthoDB" id="3341476at2759"/>
<reference evidence="13 14" key="1">
    <citation type="submission" date="2017-12" db="EMBL/GenBank/DDBJ databases">
        <title>Gene loss provides genomic basis for host adaptation in cereal stripe rust fungi.</title>
        <authorList>
            <person name="Xia C."/>
        </authorList>
    </citation>
    <scope>NUCLEOTIDE SEQUENCE [LARGE SCALE GENOMIC DNA]</scope>
    <source>
        <strain evidence="13 14">93TX-2</strain>
    </source>
</reference>
<evidence type="ECO:0000256" key="9">
    <source>
        <dbReference type="SAM" id="MobiDB-lite"/>
    </source>
</evidence>
<protein>
    <recommendedName>
        <fullName evidence="15">Reverse transcriptase</fullName>
    </recommendedName>
</protein>
<dbReference type="EMBL" id="PKSM01000093">
    <property type="protein sequence ID" value="POW14066.1"/>
    <property type="molecule type" value="Genomic_DNA"/>
</dbReference>
<feature type="compositionally biased region" description="Low complexity" evidence="9">
    <location>
        <begin position="217"/>
        <end position="227"/>
    </location>
</feature>
<dbReference type="GO" id="GO:0003723">
    <property type="term" value="F:RNA binding"/>
    <property type="evidence" value="ECO:0007669"/>
    <property type="project" value="UniProtKB-KW"/>
</dbReference>
<feature type="compositionally biased region" description="Low complexity" evidence="9">
    <location>
        <begin position="1608"/>
        <end position="1618"/>
    </location>
</feature>
<dbReference type="InterPro" id="IPR050951">
    <property type="entry name" value="Retrovirus_Pol_polyprotein"/>
</dbReference>
<dbReference type="VEuPathDB" id="FungiDB:PSTT_04203"/>
<dbReference type="Gene3D" id="3.30.420.10">
    <property type="entry name" value="Ribonuclease H-like superfamily/Ribonuclease H"/>
    <property type="match status" value="2"/>
</dbReference>
<dbReference type="VEuPathDB" id="FungiDB:PSTT_04777"/>
<keyword evidence="7" id="KW-0695">RNA-directed DNA polymerase</keyword>
<dbReference type="GO" id="GO:0004519">
    <property type="term" value="F:endonuclease activity"/>
    <property type="evidence" value="ECO:0007669"/>
    <property type="project" value="UniProtKB-KW"/>
</dbReference>
<dbReference type="Gene3D" id="1.10.340.70">
    <property type="match status" value="1"/>
</dbReference>
<dbReference type="PROSITE" id="PS50158">
    <property type="entry name" value="ZF_CCHC"/>
    <property type="match status" value="2"/>
</dbReference>
<reference evidence="14" key="3">
    <citation type="journal article" date="2018" name="Mol. Plant Microbe Interact.">
        <title>Genome sequence resources for the wheat stripe rust pathogen (Puccinia striiformis f. sp. tritici) and the barley stripe rust pathogen (Puccinia striiformis f. sp. hordei).</title>
        <authorList>
            <person name="Xia C."/>
            <person name="Wang M."/>
            <person name="Yin C."/>
            <person name="Cornejo O.E."/>
            <person name="Hulbert S.H."/>
            <person name="Chen X."/>
        </authorList>
    </citation>
    <scope>NUCLEOTIDE SEQUENCE [LARGE SCALE GENOMIC DNA]</scope>
    <source>
        <strain evidence="14">93TX-2</strain>
    </source>
</reference>
<dbReference type="GO" id="GO:0015074">
    <property type="term" value="P:DNA integration"/>
    <property type="evidence" value="ECO:0007669"/>
    <property type="project" value="InterPro"/>
</dbReference>
<dbReference type="Pfam" id="PF00078">
    <property type="entry name" value="RVT_1"/>
    <property type="match status" value="2"/>
</dbReference>
<evidence type="ECO:0000313" key="13">
    <source>
        <dbReference type="EMBL" id="POW14066.1"/>
    </source>
</evidence>
<dbReference type="PANTHER" id="PTHR37984:SF5">
    <property type="entry name" value="PROTEIN NYNRIN-LIKE"/>
    <property type="match status" value="1"/>
</dbReference>
<dbReference type="VEuPathDB" id="FungiDB:PSTT_05277"/>
<evidence type="ECO:0000256" key="8">
    <source>
        <dbReference type="PROSITE-ProRule" id="PRU00047"/>
    </source>
</evidence>
<feature type="compositionally biased region" description="Pro residues" evidence="9">
    <location>
        <begin position="2828"/>
        <end position="2841"/>
    </location>
</feature>
<feature type="region of interest" description="Disordered" evidence="9">
    <location>
        <begin position="216"/>
        <end position="244"/>
    </location>
</feature>
<dbReference type="Gene3D" id="3.30.70.270">
    <property type="match status" value="4"/>
</dbReference>
<keyword evidence="5" id="KW-0378">Hydrolase</keyword>
<dbReference type="InterPro" id="IPR041373">
    <property type="entry name" value="RT_RNaseH"/>
</dbReference>
<dbReference type="InterPro" id="IPR043128">
    <property type="entry name" value="Rev_trsase/Diguanyl_cyclase"/>
</dbReference>
<keyword evidence="8" id="KW-0862">Zinc</keyword>
<proteinExistence type="predicted"/>
<gene>
    <name evidence="13" type="ORF">PSHT_07517</name>
</gene>
<dbReference type="GO" id="GO:0016787">
    <property type="term" value="F:hydrolase activity"/>
    <property type="evidence" value="ECO:0007669"/>
    <property type="project" value="UniProtKB-KW"/>
</dbReference>
<keyword evidence="1" id="KW-0808">Transferase</keyword>
<dbReference type="SUPFAM" id="SSF53098">
    <property type="entry name" value="Ribonuclease H-like"/>
    <property type="match status" value="2"/>
</dbReference>
<dbReference type="InterPro" id="IPR041588">
    <property type="entry name" value="Integrase_H2C2"/>
</dbReference>
<evidence type="ECO:0000256" key="6">
    <source>
        <dbReference type="ARBA" id="ARBA00022884"/>
    </source>
</evidence>
<dbReference type="Pfam" id="PF00665">
    <property type="entry name" value="rve"/>
    <property type="match status" value="2"/>
</dbReference>
<evidence type="ECO:0000259" key="11">
    <source>
        <dbReference type="PROSITE" id="PS50878"/>
    </source>
</evidence>
<dbReference type="Pfam" id="PF17917">
    <property type="entry name" value="RT_RNaseH"/>
    <property type="match status" value="2"/>
</dbReference>
<dbReference type="InterPro" id="IPR000477">
    <property type="entry name" value="RT_dom"/>
</dbReference>
<dbReference type="InterPro" id="IPR001878">
    <property type="entry name" value="Znf_CCHC"/>
</dbReference>
<feature type="domain" description="Integrase catalytic" evidence="12">
    <location>
        <begin position="1026"/>
        <end position="1107"/>
    </location>
</feature>
<dbReference type="PROSITE" id="PS50878">
    <property type="entry name" value="RT_POL"/>
    <property type="match status" value="1"/>
</dbReference>
<dbReference type="GO" id="GO:0005634">
    <property type="term" value="C:nucleus"/>
    <property type="evidence" value="ECO:0007669"/>
    <property type="project" value="UniProtKB-ARBA"/>
</dbReference>
<feature type="domain" description="Reverse transcriptase" evidence="11">
    <location>
        <begin position="1972"/>
        <end position="2152"/>
    </location>
</feature>
<evidence type="ECO:0000256" key="2">
    <source>
        <dbReference type="ARBA" id="ARBA00022695"/>
    </source>
</evidence>
<dbReference type="GO" id="GO:0003964">
    <property type="term" value="F:RNA-directed DNA polymerase activity"/>
    <property type="evidence" value="ECO:0007669"/>
    <property type="project" value="UniProtKB-KW"/>
</dbReference>
<dbReference type="CDD" id="cd09274">
    <property type="entry name" value="RNase_HI_RT_Ty3"/>
    <property type="match status" value="2"/>
</dbReference>
<dbReference type="Gene3D" id="3.10.10.10">
    <property type="entry name" value="HIV Type 1 Reverse Transcriptase, subunit A, domain 1"/>
    <property type="match status" value="2"/>
</dbReference>
<keyword evidence="8" id="KW-0863">Zinc-finger</keyword>
<dbReference type="GO" id="GO:0008270">
    <property type="term" value="F:zinc ion binding"/>
    <property type="evidence" value="ECO:0007669"/>
    <property type="project" value="UniProtKB-KW"/>
</dbReference>
<evidence type="ECO:0000259" key="12">
    <source>
        <dbReference type="PROSITE" id="PS50994"/>
    </source>
</evidence>
<dbReference type="PROSITE" id="PS50994">
    <property type="entry name" value="INTEGRASE"/>
    <property type="match status" value="2"/>
</dbReference>
<name>A0A2S4VX41_9BASI</name>
<dbReference type="InterPro" id="IPR036397">
    <property type="entry name" value="RNaseH_sf"/>
</dbReference>
<dbReference type="InterPro" id="IPR012337">
    <property type="entry name" value="RNaseH-like_sf"/>
</dbReference>
<keyword evidence="2" id="KW-0548">Nucleotidyltransferase</keyword>
<dbReference type="FunFam" id="3.30.70.270:FF:000003">
    <property type="entry name" value="Transposon Ty3-G Gag-Pol polyprotein"/>
    <property type="match status" value="1"/>
</dbReference>
<feature type="region of interest" description="Disordered" evidence="9">
    <location>
        <begin position="1"/>
        <end position="24"/>
    </location>
</feature>
<dbReference type="PANTHER" id="PTHR37984">
    <property type="entry name" value="PROTEIN CBG26694"/>
    <property type="match status" value="1"/>
</dbReference>
<dbReference type="InterPro" id="IPR001584">
    <property type="entry name" value="Integrase_cat-core"/>
</dbReference>
<keyword evidence="3" id="KW-0540">Nuclease</keyword>
<evidence type="ECO:0000256" key="1">
    <source>
        <dbReference type="ARBA" id="ARBA00022679"/>
    </source>
</evidence>
<dbReference type="Proteomes" id="UP000238274">
    <property type="component" value="Unassembled WGS sequence"/>
</dbReference>
<evidence type="ECO:0000259" key="10">
    <source>
        <dbReference type="PROSITE" id="PS50158"/>
    </source>
</evidence>
<feature type="region of interest" description="Disordered" evidence="9">
    <location>
        <begin position="2814"/>
        <end position="2841"/>
    </location>
</feature>
<evidence type="ECO:0000256" key="4">
    <source>
        <dbReference type="ARBA" id="ARBA00022759"/>
    </source>
</evidence>
<dbReference type="VEuPathDB" id="FungiDB:PSTT_15746"/>
<keyword evidence="14" id="KW-1185">Reference proteome</keyword>
<organism evidence="13 14">
    <name type="scientific">Puccinia striiformis</name>
    <dbReference type="NCBI Taxonomy" id="27350"/>
    <lineage>
        <taxon>Eukaryota</taxon>
        <taxon>Fungi</taxon>
        <taxon>Dikarya</taxon>
        <taxon>Basidiomycota</taxon>
        <taxon>Pucciniomycotina</taxon>
        <taxon>Pucciniomycetes</taxon>
        <taxon>Pucciniales</taxon>
        <taxon>Pucciniaceae</taxon>
        <taxon>Puccinia</taxon>
    </lineage>
</organism>
<dbReference type="FunFam" id="3.30.420.10:FF:000032">
    <property type="entry name" value="Retrovirus-related Pol polyprotein from transposon 297-like Protein"/>
    <property type="match status" value="1"/>
</dbReference>
<dbReference type="SMART" id="SM00343">
    <property type="entry name" value="ZnF_C2HC"/>
    <property type="match status" value="2"/>
</dbReference>